<organism evidence="1 2">
    <name type="scientific">Aromatoleum buckelii</name>
    <dbReference type="NCBI Taxonomy" id="200254"/>
    <lineage>
        <taxon>Bacteria</taxon>
        <taxon>Pseudomonadati</taxon>
        <taxon>Pseudomonadota</taxon>
        <taxon>Betaproteobacteria</taxon>
        <taxon>Rhodocyclales</taxon>
        <taxon>Rhodocyclaceae</taxon>
        <taxon>Aromatoleum</taxon>
    </lineage>
</organism>
<sequence>MSVRREGASTLGRLTLFLILVFPAAPLVPQALAQPAGQSAMSPAATAFLAASSRRIEDHFISEVVRITGASPAQVRRAMPDERRITSTASRLISALEVELGAPLPPGQQQAILEADNARKESLARAREAARQR</sequence>
<evidence type="ECO:0008006" key="3">
    <source>
        <dbReference type="Google" id="ProtNLM"/>
    </source>
</evidence>
<dbReference type="Proteomes" id="UP000601990">
    <property type="component" value="Unassembled WGS sequence"/>
</dbReference>
<name>A0ABX1N3A9_9RHOO</name>
<gene>
    <name evidence="1" type="ORF">GO608_10450</name>
</gene>
<dbReference type="RefSeq" id="WP_169199006.1">
    <property type="nucleotide sequence ID" value="NZ_WTVH02000009.1"/>
</dbReference>
<comment type="caution">
    <text evidence="1">The sequence shown here is derived from an EMBL/GenBank/DDBJ whole genome shotgun (WGS) entry which is preliminary data.</text>
</comment>
<evidence type="ECO:0000313" key="1">
    <source>
        <dbReference type="EMBL" id="NMF93745.1"/>
    </source>
</evidence>
<protein>
    <recommendedName>
        <fullName evidence="3">DUF4168 domain-containing protein</fullName>
    </recommendedName>
</protein>
<evidence type="ECO:0000313" key="2">
    <source>
        <dbReference type="Proteomes" id="UP000601990"/>
    </source>
</evidence>
<reference evidence="1" key="1">
    <citation type="submission" date="2019-12" db="EMBL/GenBank/DDBJ databases">
        <title>Comparative genomics gives insights into the taxonomy of the Azoarcus-Aromatoleum group and reveals separate origins of nif in the plant-associated Azoarcus and non-plant-associated Aromatoleum sub-groups.</title>
        <authorList>
            <person name="Lafos M."/>
            <person name="Maluk M."/>
            <person name="Batista M."/>
            <person name="Junghare M."/>
            <person name="Carmona M."/>
            <person name="Faoro H."/>
            <person name="Cruz L.M."/>
            <person name="Battistoni F."/>
            <person name="De Souza E."/>
            <person name="Pedrosa F."/>
            <person name="Chen W.-M."/>
            <person name="Poole P.S."/>
            <person name="Dixon R.A."/>
            <person name="James E.K."/>
        </authorList>
    </citation>
    <scope>NUCLEOTIDE SEQUENCE</scope>
    <source>
        <strain evidence="1">U120</strain>
    </source>
</reference>
<keyword evidence="2" id="KW-1185">Reference proteome</keyword>
<dbReference type="EMBL" id="WTVH01000018">
    <property type="protein sequence ID" value="NMF93745.1"/>
    <property type="molecule type" value="Genomic_DNA"/>
</dbReference>
<proteinExistence type="predicted"/>
<accession>A0ABX1N3A9</accession>